<evidence type="ECO:0000313" key="1">
    <source>
        <dbReference type="EMBL" id="KAH7435291.1"/>
    </source>
</evidence>
<name>A0A8T2UGD4_CERRI</name>
<dbReference type="OrthoDB" id="1992778at2759"/>
<dbReference type="AlphaFoldDB" id="A0A8T2UGD4"/>
<dbReference type="EMBL" id="CM035411">
    <property type="protein sequence ID" value="KAH7435291.1"/>
    <property type="molecule type" value="Genomic_DNA"/>
</dbReference>
<comment type="caution">
    <text evidence="1">The sequence shown here is derived from an EMBL/GenBank/DDBJ whole genome shotgun (WGS) entry which is preliminary data.</text>
</comment>
<gene>
    <name evidence="1" type="ORF">KP509_06G058100</name>
</gene>
<protein>
    <submittedName>
        <fullName evidence="1">Uncharacterized protein</fullName>
    </submittedName>
</protein>
<organism evidence="1 2">
    <name type="scientific">Ceratopteris richardii</name>
    <name type="common">Triangle waterfern</name>
    <dbReference type="NCBI Taxonomy" id="49495"/>
    <lineage>
        <taxon>Eukaryota</taxon>
        <taxon>Viridiplantae</taxon>
        <taxon>Streptophyta</taxon>
        <taxon>Embryophyta</taxon>
        <taxon>Tracheophyta</taxon>
        <taxon>Polypodiopsida</taxon>
        <taxon>Polypodiidae</taxon>
        <taxon>Polypodiales</taxon>
        <taxon>Pteridineae</taxon>
        <taxon>Pteridaceae</taxon>
        <taxon>Parkerioideae</taxon>
        <taxon>Ceratopteris</taxon>
    </lineage>
</organism>
<keyword evidence="2" id="KW-1185">Reference proteome</keyword>
<sequence>MGEVIKSNLKKSLSNATFISISIDEVIARDFTSWVCIHAYIVENYARKAKFIGAFQPKGSATSNLLVQLVVDSISNIGGMSISDINQKIVCIGVDGCLVMHGLRNGLYGFHLLDL</sequence>
<reference evidence="1" key="1">
    <citation type="submission" date="2021-08" db="EMBL/GenBank/DDBJ databases">
        <title>WGS assembly of Ceratopteris richardii.</title>
        <authorList>
            <person name="Marchant D.B."/>
            <person name="Chen G."/>
            <person name="Jenkins J."/>
            <person name="Shu S."/>
            <person name="Leebens-Mack J."/>
            <person name="Grimwood J."/>
            <person name="Schmutz J."/>
            <person name="Soltis P."/>
            <person name="Soltis D."/>
            <person name="Chen Z.-H."/>
        </authorList>
    </citation>
    <scope>NUCLEOTIDE SEQUENCE</scope>
    <source>
        <strain evidence="1">Whitten #5841</strain>
        <tissue evidence="1">Leaf</tissue>
    </source>
</reference>
<evidence type="ECO:0000313" key="2">
    <source>
        <dbReference type="Proteomes" id="UP000825935"/>
    </source>
</evidence>
<accession>A0A8T2UGD4</accession>
<proteinExistence type="predicted"/>
<dbReference type="Proteomes" id="UP000825935">
    <property type="component" value="Chromosome 6"/>
</dbReference>